<feature type="domain" description="Peptidase C39-like" evidence="2">
    <location>
        <begin position="30"/>
        <end position="165"/>
    </location>
</feature>
<name>A0ABR6Y8D9_9BURK</name>
<organism evidence="3 4">
    <name type="scientific">Undibacterium flavidum</name>
    <dbReference type="NCBI Taxonomy" id="2762297"/>
    <lineage>
        <taxon>Bacteria</taxon>
        <taxon>Pseudomonadati</taxon>
        <taxon>Pseudomonadota</taxon>
        <taxon>Betaproteobacteria</taxon>
        <taxon>Burkholderiales</taxon>
        <taxon>Oxalobacteraceae</taxon>
        <taxon>Undibacterium</taxon>
    </lineage>
</organism>
<accession>A0ABR6Y8D9</accession>
<dbReference type="InterPro" id="IPR039564">
    <property type="entry name" value="Peptidase_C39-like"/>
</dbReference>
<dbReference type="EMBL" id="JACOGA010000003">
    <property type="protein sequence ID" value="MBC3872868.1"/>
    <property type="molecule type" value="Genomic_DNA"/>
</dbReference>
<keyword evidence="1" id="KW-0732">Signal</keyword>
<protein>
    <submittedName>
        <fullName evidence="3">C39 family peptidase</fullName>
    </submittedName>
</protein>
<proteinExistence type="predicted"/>
<feature type="signal peptide" evidence="1">
    <location>
        <begin position="1"/>
        <end position="25"/>
    </location>
</feature>
<reference evidence="3 4" key="1">
    <citation type="submission" date="2020-08" db="EMBL/GenBank/DDBJ databases">
        <title>Novel species isolated from subtropical streams in China.</title>
        <authorList>
            <person name="Lu H."/>
        </authorList>
    </citation>
    <scope>NUCLEOTIDE SEQUENCE [LARGE SCALE GENOMIC DNA]</scope>
    <source>
        <strain evidence="3 4">LX15W</strain>
    </source>
</reference>
<comment type="caution">
    <text evidence="3">The sequence shown here is derived from an EMBL/GenBank/DDBJ whole genome shotgun (WGS) entry which is preliminary data.</text>
</comment>
<evidence type="ECO:0000259" key="2">
    <source>
        <dbReference type="Pfam" id="PF13529"/>
    </source>
</evidence>
<sequence>MKIKRLILCALFGLSLTSLTGAAHAQNKSLAVPMYYQQYDRWCWDASSQMMMKFLGKSVAQCTIANWALGVTNACNGPSSGPRAAWNNAANGSPGWGWEGVIMAAWGLPGGYYYTRALTQSEIVSAINANKPIALEWAWNSGSGHAVVITGYKSNGATVLINDPWDGPVAMSYAYAKTPSGGYWAYSVVAK</sequence>
<dbReference type="RefSeq" id="WP_186940903.1">
    <property type="nucleotide sequence ID" value="NZ_JACOGA010000003.1"/>
</dbReference>
<feature type="chain" id="PRO_5045325507" evidence="1">
    <location>
        <begin position="26"/>
        <end position="191"/>
    </location>
</feature>
<dbReference type="Pfam" id="PF13529">
    <property type="entry name" value="Peptidase_C39_2"/>
    <property type="match status" value="1"/>
</dbReference>
<keyword evidence="4" id="KW-1185">Reference proteome</keyword>
<evidence type="ECO:0000256" key="1">
    <source>
        <dbReference type="SAM" id="SignalP"/>
    </source>
</evidence>
<gene>
    <name evidence="3" type="ORF">H8K55_04645</name>
</gene>
<evidence type="ECO:0000313" key="4">
    <source>
        <dbReference type="Proteomes" id="UP000624279"/>
    </source>
</evidence>
<evidence type="ECO:0000313" key="3">
    <source>
        <dbReference type="EMBL" id="MBC3872868.1"/>
    </source>
</evidence>
<dbReference type="Proteomes" id="UP000624279">
    <property type="component" value="Unassembled WGS sequence"/>
</dbReference>
<dbReference type="Gene3D" id="3.90.70.10">
    <property type="entry name" value="Cysteine proteinases"/>
    <property type="match status" value="1"/>
</dbReference>